<dbReference type="SMART" id="SM00490">
    <property type="entry name" value="HELICc"/>
    <property type="match status" value="1"/>
</dbReference>
<comment type="caution">
    <text evidence="6">The sequence shown here is derived from an EMBL/GenBank/DDBJ whole genome shotgun (WGS) entry which is preliminary data.</text>
</comment>
<keyword evidence="1" id="KW-0378">Hydrolase</keyword>
<keyword evidence="2" id="KW-0863">Zinc-finger</keyword>
<evidence type="ECO:0000256" key="2">
    <source>
        <dbReference type="PROSITE-ProRule" id="PRU00325"/>
    </source>
</evidence>
<feature type="domain" description="Helicase ATP-binding" evidence="4">
    <location>
        <begin position="733"/>
        <end position="890"/>
    </location>
</feature>
<dbReference type="PROSITE" id="PS50966">
    <property type="entry name" value="ZF_SWIM"/>
    <property type="match status" value="1"/>
</dbReference>
<keyword evidence="2" id="KW-0479">Metal-binding</keyword>
<sequence>MTRQGFAKTWWGKNWIETLRHTGFSSRLPRGKSYATEGAVREVNIKDGTVTALVQAWRKTAYSITIRLEPFSPAEKKTIKKLITANPALATELCMGSLPDALISTLRQQNISLFPASWKAVNANCSCLDWANPCKHLVAVFLILSGKVDKDPLILFELRGVSRQELVVAAGPKKIPTAKDHFIPIAEVALQKTTDPDLTLTSLAERQSELNTVFSMLNDSPLFYKQENFKTVLLNGYKAVAKSAAKKMNLSKDHLPDIQNTHITLIYGPKGHPLMNTQAFFYPEDTLHQDMAAKNATYEVPVPQNNNLTIKPISGKVTTAKSLLDMMLCQNLIMAGTPEIRFLSAAASTALILAKLSLFIPEAVPLARGNFYIRYRPLIKDEHVQEVITTLAAMMPPSLIYRKTDQTVLSGQEGVEEVLSLYLSFLVQEYAQMFWDDKISAAFSCHAPYEAQSFTEQQTIKAVADWLAPLAMASSRFSPVIRVEPPTGKQKEFRLWLDVEDRNDPLATPIPLAQILSAKTAFGSPTSDVLADISTIVTIAGRYRTELKDLFAADGGPITLTGDELLTFLNSAKSSQLPGLSIILPKELRTAASARLVLTAKTRKKTVSYLSLAEMLDFSLDVALGDERLSKEEFIALAQNAHGIVRWRDRYFMLDAADVKRILTQLDKPLPKMNSFKVLRAGLTGEAGEAIFEADHTLKNLLANLHTIEEPPQPKDLKANLRPYQQRGWRWLYTNHHRGLGSCLADDMGLGKTLQVITLLLKLKEENALQKPALVVCPTTLLGNWEKECARFAPTLKTTVCHGPARKLITDDTDLVITSYGVLRNDKKTFAKLNWPLLIIDEAQNIKNADTAQARAIKEITAQGHIALSGTPVENRLDELWSIFDFLLPGFLGSRDAFSRRFSIPIEKYHDAEKVATLRKATSPFILRRMKTDKNVIADLPDKIIKPQYCHLTTQQAALYQQIVEREMSAVSESSGMERRGRILALMTSLKQICNHPVHFSKNGAPYPQNSGKAQLAFQLLRQILQDGEKALIFTQYKQMGDILIRMLEAELNQPLPFFHGSLTPKQREQRIEEFQNNPHTPLMVVSLKAGGTGLNLTAATHVLHYDLWWNPAVEDQATDRAYRIGQTKNVTVHRFITLGTLEEKIDTILTAKKDLADLTISAGETWLTEMSDTDLKELFSLSKT</sequence>
<keyword evidence="2" id="KW-0862">Zinc</keyword>
<dbReference type="InterPro" id="IPR050496">
    <property type="entry name" value="SNF2_RAD54_helicase_repair"/>
</dbReference>
<dbReference type="PROSITE" id="PS51194">
    <property type="entry name" value="HELICASE_CTER"/>
    <property type="match status" value="1"/>
</dbReference>
<protein>
    <submittedName>
        <fullName evidence="6">Non-specific serine/threonine protein kinase</fullName>
        <ecNumber evidence="6">2.7.11.1</ecNumber>
    </submittedName>
</protein>
<dbReference type="Gene3D" id="3.40.50.10810">
    <property type="entry name" value="Tandem AAA-ATPase domain"/>
    <property type="match status" value="1"/>
</dbReference>
<dbReference type="eggNOG" id="COG0553">
    <property type="taxonomic scope" value="Bacteria"/>
</dbReference>
<name>C0GD07_DETAL</name>
<keyword evidence="6" id="KW-0723">Serine/threonine-protein kinase</keyword>
<dbReference type="InterPro" id="IPR014001">
    <property type="entry name" value="Helicase_ATP-bd"/>
</dbReference>
<dbReference type="OrthoDB" id="9814088at2"/>
<accession>C0GD07</accession>
<dbReference type="CDD" id="cd18793">
    <property type="entry name" value="SF2_C_SNF"/>
    <property type="match status" value="1"/>
</dbReference>
<dbReference type="Pfam" id="PF00176">
    <property type="entry name" value="SNF2-rel_dom"/>
    <property type="match status" value="1"/>
</dbReference>
<feature type="domain" description="Helicase C-terminal" evidence="5">
    <location>
        <begin position="1016"/>
        <end position="1172"/>
    </location>
</feature>
<gene>
    <name evidence="6" type="ORF">DealDRAFT_0366</name>
</gene>
<dbReference type="RefSeq" id="WP_008514285.1">
    <property type="nucleotide sequence ID" value="NZ_ACJM01000001.1"/>
</dbReference>
<dbReference type="PANTHER" id="PTHR45629">
    <property type="entry name" value="SNF2/RAD54 FAMILY MEMBER"/>
    <property type="match status" value="1"/>
</dbReference>
<evidence type="ECO:0000313" key="6">
    <source>
        <dbReference type="EMBL" id="EEG79092.1"/>
    </source>
</evidence>
<dbReference type="Pfam" id="PF00271">
    <property type="entry name" value="Helicase_C"/>
    <property type="match status" value="1"/>
</dbReference>
<dbReference type="Proteomes" id="UP000006443">
    <property type="component" value="Unassembled WGS sequence"/>
</dbReference>
<reference evidence="6 7" key="1">
    <citation type="submission" date="2009-02" db="EMBL/GenBank/DDBJ databases">
        <title>Sequencing of the draft genome and assembly of Dethiobacter alkaliphilus AHT 1.</title>
        <authorList>
            <consortium name="US DOE Joint Genome Institute (JGI-PGF)"/>
            <person name="Lucas S."/>
            <person name="Copeland A."/>
            <person name="Lapidus A."/>
            <person name="Glavina del Rio T."/>
            <person name="Dalin E."/>
            <person name="Tice H."/>
            <person name="Bruce D."/>
            <person name="Goodwin L."/>
            <person name="Pitluck S."/>
            <person name="Larimer F."/>
            <person name="Land M.L."/>
            <person name="Hauser L."/>
            <person name="Muyzer G."/>
        </authorList>
    </citation>
    <scope>NUCLEOTIDE SEQUENCE [LARGE SCALE GENOMIC DNA]</scope>
    <source>
        <strain evidence="6 7">AHT 1</strain>
    </source>
</reference>
<dbReference type="PANTHER" id="PTHR45629:SF7">
    <property type="entry name" value="DNA EXCISION REPAIR PROTEIN ERCC-6-RELATED"/>
    <property type="match status" value="1"/>
</dbReference>
<dbReference type="AlphaFoldDB" id="C0GD07"/>
<dbReference type="STRING" id="555088.DealDRAFT_0366"/>
<dbReference type="EC" id="2.7.11.1" evidence="6"/>
<evidence type="ECO:0000256" key="1">
    <source>
        <dbReference type="ARBA" id="ARBA00022801"/>
    </source>
</evidence>
<organism evidence="6 7">
    <name type="scientific">Dethiobacter alkaliphilus AHT 1</name>
    <dbReference type="NCBI Taxonomy" id="555088"/>
    <lineage>
        <taxon>Bacteria</taxon>
        <taxon>Bacillati</taxon>
        <taxon>Bacillota</taxon>
        <taxon>Dethiobacteria</taxon>
        <taxon>Dethiobacterales</taxon>
        <taxon>Dethiobacteraceae</taxon>
        <taxon>Dethiobacter</taxon>
    </lineage>
</organism>
<dbReference type="InterPro" id="IPR001650">
    <property type="entry name" value="Helicase_C-like"/>
</dbReference>
<dbReference type="Gene3D" id="3.40.50.300">
    <property type="entry name" value="P-loop containing nucleotide triphosphate hydrolases"/>
    <property type="match status" value="1"/>
</dbReference>
<dbReference type="InterPro" id="IPR049730">
    <property type="entry name" value="SNF2/RAD54-like_C"/>
</dbReference>
<keyword evidence="6" id="KW-0418">Kinase</keyword>
<dbReference type="GO" id="GO:0005524">
    <property type="term" value="F:ATP binding"/>
    <property type="evidence" value="ECO:0007669"/>
    <property type="project" value="InterPro"/>
</dbReference>
<dbReference type="Pfam" id="PF04434">
    <property type="entry name" value="SWIM"/>
    <property type="match status" value="1"/>
</dbReference>
<dbReference type="InterPro" id="IPR007527">
    <property type="entry name" value="Znf_SWIM"/>
</dbReference>
<dbReference type="eggNOG" id="COG4279">
    <property type="taxonomic scope" value="Bacteria"/>
</dbReference>
<dbReference type="GO" id="GO:0008270">
    <property type="term" value="F:zinc ion binding"/>
    <property type="evidence" value="ECO:0007669"/>
    <property type="project" value="UniProtKB-KW"/>
</dbReference>
<evidence type="ECO:0000313" key="7">
    <source>
        <dbReference type="Proteomes" id="UP000006443"/>
    </source>
</evidence>
<evidence type="ECO:0000259" key="5">
    <source>
        <dbReference type="PROSITE" id="PS51194"/>
    </source>
</evidence>
<dbReference type="InterPro" id="IPR038718">
    <property type="entry name" value="SNF2-like_sf"/>
</dbReference>
<dbReference type="GO" id="GO:0004674">
    <property type="term" value="F:protein serine/threonine kinase activity"/>
    <property type="evidence" value="ECO:0007669"/>
    <property type="project" value="UniProtKB-KW"/>
</dbReference>
<dbReference type="FunFam" id="3.40.50.300:FF:000533">
    <property type="entry name" value="Helicase, Snf2 family"/>
    <property type="match status" value="1"/>
</dbReference>
<dbReference type="InterPro" id="IPR000330">
    <property type="entry name" value="SNF2_N"/>
</dbReference>
<dbReference type="PROSITE" id="PS51192">
    <property type="entry name" value="HELICASE_ATP_BIND_1"/>
    <property type="match status" value="1"/>
</dbReference>
<dbReference type="GO" id="GO:0016787">
    <property type="term" value="F:hydrolase activity"/>
    <property type="evidence" value="ECO:0007669"/>
    <property type="project" value="UniProtKB-KW"/>
</dbReference>
<proteinExistence type="predicted"/>
<dbReference type="Pfam" id="PF12419">
    <property type="entry name" value="DUF3670"/>
    <property type="match status" value="1"/>
</dbReference>
<evidence type="ECO:0000259" key="3">
    <source>
        <dbReference type="PROSITE" id="PS50966"/>
    </source>
</evidence>
<dbReference type="InterPro" id="IPR027417">
    <property type="entry name" value="P-loop_NTPase"/>
</dbReference>
<feature type="domain" description="SWIM-type" evidence="3">
    <location>
        <begin position="114"/>
        <end position="145"/>
    </location>
</feature>
<keyword evidence="7" id="KW-1185">Reference proteome</keyword>
<dbReference type="GO" id="GO:0015616">
    <property type="term" value="F:DNA translocase activity"/>
    <property type="evidence" value="ECO:0007669"/>
    <property type="project" value="TreeGrafter"/>
</dbReference>
<keyword evidence="6" id="KW-0808">Transferase</keyword>
<dbReference type="SUPFAM" id="SSF52540">
    <property type="entry name" value="P-loop containing nucleoside triphosphate hydrolases"/>
    <property type="match status" value="2"/>
</dbReference>
<evidence type="ECO:0000259" key="4">
    <source>
        <dbReference type="PROSITE" id="PS51192"/>
    </source>
</evidence>
<dbReference type="CDD" id="cd18012">
    <property type="entry name" value="DEXQc_arch_SWI2_SNF2"/>
    <property type="match status" value="1"/>
</dbReference>
<dbReference type="SMART" id="SM00487">
    <property type="entry name" value="DEXDc"/>
    <property type="match status" value="1"/>
</dbReference>
<dbReference type="EMBL" id="ACJM01000001">
    <property type="protein sequence ID" value="EEG79092.1"/>
    <property type="molecule type" value="Genomic_DNA"/>
</dbReference>
<dbReference type="InterPro" id="IPR022138">
    <property type="entry name" value="DUF3670"/>
</dbReference>